<dbReference type="GO" id="GO:0003995">
    <property type="term" value="F:acyl-CoA dehydrogenase activity"/>
    <property type="evidence" value="ECO:0007669"/>
    <property type="project" value="TreeGrafter"/>
</dbReference>
<name>A0A5B8U1N3_9ACTN</name>
<proteinExistence type="predicted"/>
<dbReference type="RefSeq" id="WP_146916644.1">
    <property type="nucleotide sequence ID" value="NZ_CP042430.1"/>
</dbReference>
<gene>
    <name evidence="2" type="ORF">FSW04_04340</name>
</gene>
<dbReference type="PIRSF" id="PIRSF016578">
    <property type="entry name" value="HsaA"/>
    <property type="match status" value="1"/>
</dbReference>
<dbReference type="Pfam" id="PF02771">
    <property type="entry name" value="Acyl-CoA_dh_N"/>
    <property type="match status" value="1"/>
</dbReference>
<protein>
    <submittedName>
        <fullName evidence="2">Acyl-CoA dehydrogenase</fullName>
    </submittedName>
</protein>
<dbReference type="AlphaFoldDB" id="A0A5B8U1N3"/>
<dbReference type="KEGG" id="bsol:FSW04_04340"/>
<accession>A0A5B8U1N3</accession>
<feature type="domain" description="Acyl-CoA dehydrogenase/oxidase N-terminal" evidence="1">
    <location>
        <begin position="10"/>
        <end position="99"/>
    </location>
</feature>
<dbReference type="InterPro" id="IPR009100">
    <property type="entry name" value="AcylCoA_DH/oxidase_NM_dom_sf"/>
</dbReference>
<dbReference type="InterPro" id="IPR036250">
    <property type="entry name" value="AcylCo_DH-like_C"/>
</dbReference>
<dbReference type="InterPro" id="IPR013786">
    <property type="entry name" value="AcylCoA_DH/ox_N"/>
</dbReference>
<keyword evidence="3" id="KW-1185">Reference proteome</keyword>
<dbReference type="EMBL" id="CP042430">
    <property type="protein sequence ID" value="QEC46896.1"/>
    <property type="molecule type" value="Genomic_DNA"/>
</dbReference>
<dbReference type="Gene3D" id="1.20.140.10">
    <property type="entry name" value="Butyryl-CoA Dehydrogenase, subunit A, domain 3"/>
    <property type="match status" value="1"/>
</dbReference>
<dbReference type="OrthoDB" id="2986495at2"/>
<dbReference type="Gene3D" id="1.10.540.10">
    <property type="entry name" value="Acyl-CoA dehydrogenase/oxidase, N-terminal domain"/>
    <property type="match status" value="1"/>
</dbReference>
<dbReference type="PANTHER" id="PTHR43884">
    <property type="entry name" value="ACYL-COA DEHYDROGENASE"/>
    <property type="match status" value="1"/>
</dbReference>
<dbReference type="SUPFAM" id="SSF56645">
    <property type="entry name" value="Acyl-CoA dehydrogenase NM domain-like"/>
    <property type="match status" value="1"/>
</dbReference>
<dbReference type="Proteomes" id="UP000321805">
    <property type="component" value="Chromosome"/>
</dbReference>
<dbReference type="Gene3D" id="2.40.110.10">
    <property type="entry name" value="Butyryl-CoA Dehydrogenase, subunit A, domain 2"/>
    <property type="match status" value="1"/>
</dbReference>
<dbReference type="SUPFAM" id="SSF47203">
    <property type="entry name" value="Acyl-CoA dehydrogenase C-terminal domain-like"/>
    <property type="match status" value="1"/>
</dbReference>
<evidence type="ECO:0000313" key="2">
    <source>
        <dbReference type="EMBL" id="QEC46896.1"/>
    </source>
</evidence>
<reference evidence="2 3" key="1">
    <citation type="journal article" date="2018" name="J. Microbiol.">
        <title>Baekduia soli gen. nov., sp. nov., a novel bacterium isolated from the soil of Baekdu Mountain and proposal of a novel family name, Baekduiaceae fam. nov.</title>
        <authorList>
            <person name="An D.S."/>
            <person name="Siddiqi M.Z."/>
            <person name="Kim K.H."/>
            <person name="Yu H.S."/>
            <person name="Im W.T."/>
        </authorList>
    </citation>
    <scope>NUCLEOTIDE SEQUENCE [LARGE SCALE GENOMIC DNA]</scope>
    <source>
        <strain evidence="2 3">BR7-21</strain>
    </source>
</reference>
<dbReference type="PANTHER" id="PTHR43884:SF12">
    <property type="entry name" value="ISOVALERYL-COA DEHYDROGENASE, MITOCHONDRIAL-RELATED"/>
    <property type="match status" value="1"/>
</dbReference>
<dbReference type="InterPro" id="IPR037069">
    <property type="entry name" value="AcylCoA_DH/ox_N_sf"/>
</dbReference>
<organism evidence="2 3">
    <name type="scientific">Baekduia soli</name>
    <dbReference type="NCBI Taxonomy" id="496014"/>
    <lineage>
        <taxon>Bacteria</taxon>
        <taxon>Bacillati</taxon>
        <taxon>Actinomycetota</taxon>
        <taxon>Thermoleophilia</taxon>
        <taxon>Solirubrobacterales</taxon>
        <taxon>Baekduiaceae</taxon>
        <taxon>Baekduia</taxon>
    </lineage>
</organism>
<evidence type="ECO:0000259" key="1">
    <source>
        <dbReference type="Pfam" id="PF02771"/>
    </source>
</evidence>
<dbReference type="GO" id="GO:0050660">
    <property type="term" value="F:flavin adenine dinucleotide binding"/>
    <property type="evidence" value="ECO:0007669"/>
    <property type="project" value="InterPro"/>
</dbReference>
<dbReference type="InterPro" id="IPR046373">
    <property type="entry name" value="Acyl-CoA_Oxase/DH_mid-dom_sf"/>
</dbReference>
<evidence type="ECO:0000313" key="3">
    <source>
        <dbReference type="Proteomes" id="UP000321805"/>
    </source>
</evidence>
<sequence length="389" mass="41881">MTVADERGLAFLADIRRIADEVAAPHADEVDREARFPAEALDALRETRALSAAVPEHLGGDGVPFALIAQACFELGRRCGSSAMVFAMHQIQVATMVRHLEGAPWFEEYLRELSAGQRLVASVTSEVGTGGDMGRSIAAVTPAGDGRLTFEKQAPTVSYGAYADDLLTTTRASPGSEPGDQVVVLTRKDQTTLEPKGTWDPMGMRGTCSPGYVVRAEFGPEQILAAPFSTVMSQTMVPVSHLLWAHLWLGIATDAFDRARAFVRAAARQKPGEPVPAALRLSHVMSDLSLLRAEVRGALEEFVAADDDRQRLETMAAILRFNNLKIAASEQAPRICQGAMGVCGIVGFKNDTPFSVGRHLRDSMSACLMVANERIHQTNAGLLLIAKDV</sequence>